<dbReference type="HOGENOM" id="CLU_316347_0_0_6"/>
<evidence type="ECO:0000313" key="2">
    <source>
        <dbReference type="EMBL" id="AEM48043.1"/>
    </source>
</evidence>
<accession>G0JLJ4</accession>
<feature type="domain" description="DUF3854" evidence="1">
    <location>
        <begin position="114"/>
        <end position="199"/>
    </location>
</feature>
<evidence type="ECO:0000313" key="3">
    <source>
        <dbReference type="Proteomes" id="UP000009220"/>
    </source>
</evidence>
<organism evidence="2 3">
    <name type="scientific">Acidithiobacillus ferrivorans SS3</name>
    <dbReference type="NCBI Taxonomy" id="743299"/>
    <lineage>
        <taxon>Bacteria</taxon>
        <taxon>Pseudomonadati</taxon>
        <taxon>Pseudomonadota</taxon>
        <taxon>Acidithiobacillia</taxon>
        <taxon>Acidithiobacillales</taxon>
        <taxon>Acidithiobacillaceae</taxon>
        <taxon>Acidithiobacillus</taxon>
    </lineage>
</organism>
<proteinExistence type="predicted"/>
<reference evidence="2 3" key="1">
    <citation type="journal article" date="2011" name="J. Bacteriol.">
        <title>Draft genome of the psychrotolerant acidophile Acidithiobacillus ferrivorans SS3.</title>
        <authorList>
            <person name="Liljeqvist M."/>
            <person name="Valdes J."/>
            <person name="Holmes D.S."/>
            <person name="Dopson M."/>
        </authorList>
    </citation>
    <scope>NUCLEOTIDE SEQUENCE [LARGE SCALE GENOMIC DNA]</scope>
    <source>
        <strain evidence="2 3">SS3</strain>
    </source>
</reference>
<dbReference type="STRING" id="743299.Acife_1920"/>
<dbReference type="KEGG" id="afi:Acife_1920"/>
<gene>
    <name evidence="2" type="ORF">Acife_1920</name>
</gene>
<sequence>MNEHDSDTIDIDICAQELAGSGLTPSDVPGWSLVTAAQATADLGLSVHCSSLKIPYLLLNGDAISDTGLQFARYRMTGQVASNSAKYLSRPGTSGHMYIPSNLQNLMSSGIDYIILTEGEKKAEALVKHGIPAIGIPGISMWHDVKAHAEAKDAADKAGKRIYVSKNSKLHQELIDLLLATDVKKVIVLGDADGKPEKKDFFTADMLTKKTFKDLRDGQSAANGSVFFAAKACAGALTKAGYTSAEMFCPWGVSESVDGSKVLSKQGVDDWLLAAGVDAVRAQIENVLTEMDFSTPPKAKSRQTFERSSTTPDDFYCDGKGFVPLGLQDSKHMVCWCLGSQDLYTLDVTKITGPQTILPLMPLSYAKKIWPKINEKTGDISVDVANAADDLMQISNRLGRFSDSSIRGAGCWPGDAPGDLIVNGKDGVYLFRDGAEPLQIPACSPERRNLYRSAVVAPTVIGAAGTSSDVQDLIRFLGKWRWQRQTDPLLLTGWLLMQAVLGALPGERPHAYITGETMAGKSTLRTMLQRFLTGAVNSFEDSRGTTPAGLRQRVTSHAITVFLDEFEPDDPQKANQRGHKKLDVSGYMELLRTAQSYNARSNSAEVVSLAKGTADQRVPPTFLLSFSALMSGISLIDLDASMRNRILLFELLKRPSAADRAGKPVWADIEVVGSRVRRMVWQRWPSWESRCAYITQSIQHLRTVSDRVVSTLAISITALSIGLFDDTQDDECHQFIDKLLPQVMSDHIDNAAGVSSANDTQQSLVFQRLLSCPVDVMGDTRQREPLSKLLIGAISDGDYAAYPVTTNAATLISLGMAIKKRENLYYLFIAGRHSGQDYSLKPSGVDSTMIQQFAKRLGDDVQNSKQKVGAQSFSGVLIPVEPYIFSNIEEELLSYHLCAIPSGEGEDVLDMTSFDLAEHRIQ</sequence>
<dbReference type="AlphaFoldDB" id="G0JLJ4"/>
<dbReference type="RefSeq" id="WP_014029296.1">
    <property type="nucleotide sequence ID" value="NC_015942.1"/>
</dbReference>
<name>G0JLJ4_9PROT</name>
<protein>
    <recommendedName>
        <fullName evidence="1">DUF3854 domain-containing protein</fullName>
    </recommendedName>
</protein>
<dbReference type="EMBL" id="CP002985">
    <property type="protein sequence ID" value="AEM48043.1"/>
    <property type="molecule type" value="Genomic_DNA"/>
</dbReference>
<evidence type="ECO:0000259" key="1">
    <source>
        <dbReference type="Pfam" id="PF12965"/>
    </source>
</evidence>
<dbReference type="Pfam" id="PF12965">
    <property type="entry name" value="DUF3854"/>
    <property type="match status" value="1"/>
</dbReference>
<dbReference type="Proteomes" id="UP000009220">
    <property type="component" value="Chromosome"/>
</dbReference>
<dbReference type="InterPro" id="IPR024385">
    <property type="entry name" value="DUF3854"/>
</dbReference>
<dbReference type="eggNOG" id="COG0464">
    <property type="taxonomic scope" value="Bacteria"/>
</dbReference>